<feature type="region of interest" description="Disordered" evidence="10">
    <location>
        <begin position="1"/>
        <end position="21"/>
    </location>
</feature>
<keyword evidence="12" id="KW-1185">Reference proteome</keyword>
<dbReference type="InterPro" id="IPR017998">
    <property type="entry name" value="Chaperone_TCP-1"/>
</dbReference>
<comment type="function">
    <text evidence="1">Molecular chaperone; assists the folding of proteins upon ATP hydrolysis.</text>
</comment>
<accession>A0A1R1PNC8</accession>
<comment type="subcellular location">
    <subcellularLocation>
        <location evidence="2">Cytoplasm</location>
    </subcellularLocation>
</comment>
<dbReference type="PROSITE" id="PS00995">
    <property type="entry name" value="TCP1_3"/>
    <property type="match status" value="1"/>
</dbReference>
<comment type="caution">
    <text evidence="11">The sequence shown here is derived from an EMBL/GenBank/DDBJ whole genome shotgun (WGS) entry which is preliminary data.</text>
</comment>
<sequence>MMHEESKVSEPGFGGIKSGSSTCGPRGTLKMLVDGSGGIKVTKDGKVLLSEMQITNPVAVMIARAATAQDEVTGDGTSSVVILVGELLKQAHRKIEEGVHPRLIAEGLNAAKDLAVKVSILDVDLGC</sequence>
<keyword evidence="7 9" id="KW-0067">ATP-binding</keyword>
<reference evidence="12" key="1">
    <citation type="submission" date="2017-01" db="EMBL/GenBank/DDBJ databases">
        <authorList>
            <person name="Wang Y."/>
            <person name="White M."/>
            <person name="Kvist S."/>
            <person name="Moncalvo J.-M."/>
        </authorList>
    </citation>
    <scope>NUCLEOTIDE SEQUENCE [LARGE SCALE GENOMIC DNA]</scope>
    <source>
        <strain evidence="12">COL-18-3</strain>
    </source>
</reference>
<dbReference type="GO" id="GO:0016887">
    <property type="term" value="F:ATP hydrolysis activity"/>
    <property type="evidence" value="ECO:0007669"/>
    <property type="project" value="InterPro"/>
</dbReference>
<gene>
    <name evidence="11" type="ORF">AX774_g4050</name>
</gene>
<evidence type="ECO:0000256" key="3">
    <source>
        <dbReference type="ARBA" id="ARBA00008020"/>
    </source>
</evidence>
<dbReference type="GO" id="GO:0140662">
    <property type="term" value="F:ATP-dependent protein folding chaperone"/>
    <property type="evidence" value="ECO:0007669"/>
    <property type="project" value="InterPro"/>
</dbReference>
<dbReference type="EMBL" id="LSSK01000658">
    <property type="protein sequence ID" value="OMH82468.1"/>
    <property type="molecule type" value="Genomic_DNA"/>
</dbReference>
<dbReference type="Gene3D" id="1.10.560.10">
    <property type="entry name" value="GroEL-like equatorial domain"/>
    <property type="match status" value="1"/>
</dbReference>
<evidence type="ECO:0000256" key="4">
    <source>
        <dbReference type="ARBA" id="ARBA00011381"/>
    </source>
</evidence>
<dbReference type="InterPro" id="IPR027413">
    <property type="entry name" value="GROEL-like_equatorial_sf"/>
</dbReference>
<keyword evidence="5" id="KW-0963">Cytoplasm</keyword>
<organism evidence="11 12">
    <name type="scientific">Zancudomyces culisetae</name>
    <name type="common">Gut fungus</name>
    <name type="synonym">Smittium culisetae</name>
    <dbReference type="NCBI Taxonomy" id="1213189"/>
    <lineage>
        <taxon>Eukaryota</taxon>
        <taxon>Fungi</taxon>
        <taxon>Fungi incertae sedis</taxon>
        <taxon>Zoopagomycota</taxon>
        <taxon>Kickxellomycotina</taxon>
        <taxon>Harpellomycetes</taxon>
        <taxon>Harpellales</taxon>
        <taxon>Legeriomycetaceae</taxon>
        <taxon>Zancudomyces</taxon>
    </lineage>
</organism>
<proteinExistence type="inferred from homology"/>
<dbReference type="PRINTS" id="PR00304">
    <property type="entry name" value="TCOMPLEXTCP1"/>
</dbReference>
<evidence type="ECO:0000256" key="5">
    <source>
        <dbReference type="ARBA" id="ARBA00022490"/>
    </source>
</evidence>
<protein>
    <submittedName>
        <fullName evidence="11">T-complex protein 1 subunit zeta</fullName>
    </submittedName>
</protein>
<dbReference type="OrthoDB" id="10052040at2759"/>
<keyword evidence="6 9" id="KW-0547">Nucleotide-binding</keyword>
<keyword evidence="8 9" id="KW-0143">Chaperone</keyword>
<evidence type="ECO:0000313" key="11">
    <source>
        <dbReference type="EMBL" id="OMH82468.1"/>
    </source>
</evidence>
<evidence type="ECO:0000256" key="8">
    <source>
        <dbReference type="ARBA" id="ARBA00023186"/>
    </source>
</evidence>
<evidence type="ECO:0000256" key="2">
    <source>
        <dbReference type="ARBA" id="ARBA00004496"/>
    </source>
</evidence>
<dbReference type="GO" id="GO:0051082">
    <property type="term" value="F:unfolded protein binding"/>
    <property type="evidence" value="ECO:0007669"/>
    <property type="project" value="InterPro"/>
</dbReference>
<comment type="similarity">
    <text evidence="3 9">Belongs to the TCP-1 chaperonin family.</text>
</comment>
<dbReference type="Pfam" id="PF00118">
    <property type="entry name" value="Cpn60_TCP1"/>
    <property type="match status" value="1"/>
</dbReference>
<dbReference type="FunFam" id="1.10.560.10:FF:000058">
    <property type="entry name" value="T-complex protein 1 subunit zeta"/>
    <property type="match status" value="1"/>
</dbReference>
<dbReference type="AlphaFoldDB" id="A0A1R1PNC8"/>
<dbReference type="GO" id="GO:0005832">
    <property type="term" value="C:chaperonin-containing T-complex"/>
    <property type="evidence" value="ECO:0007669"/>
    <property type="project" value="UniProtKB-ARBA"/>
</dbReference>
<evidence type="ECO:0000256" key="10">
    <source>
        <dbReference type="SAM" id="MobiDB-lite"/>
    </source>
</evidence>
<evidence type="ECO:0000256" key="6">
    <source>
        <dbReference type="ARBA" id="ARBA00022741"/>
    </source>
</evidence>
<dbReference type="PROSITE" id="PS00751">
    <property type="entry name" value="TCP1_2"/>
    <property type="match status" value="1"/>
</dbReference>
<evidence type="ECO:0000256" key="1">
    <source>
        <dbReference type="ARBA" id="ARBA00002912"/>
    </source>
</evidence>
<evidence type="ECO:0000256" key="7">
    <source>
        <dbReference type="ARBA" id="ARBA00022840"/>
    </source>
</evidence>
<evidence type="ECO:0000313" key="12">
    <source>
        <dbReference type="Proteomes" id="UP000188320"/>
    </source>
</evidence>
<dbReference type="InterPro" id="IPR002194">
    <property type="entry name" value="Chaperonin_TCP-1_CS"/>
</dbReference>
<dbReference type="InterPro" id="IPR002423">
    <property type="entry name" value="Cpn60/GroEL/TCP-1"/>
</dbReference>
<dbReference type="GO" id="GO:0005524">
    <property type="term" value="F:ATP binding"/>
    <property type="evidence" value="ECO:0007669"/>
    <property type="project" value="UniProtKB-KW"/>
</dbReference>
<name>A0A1R1PNC8_ZANCU</name>
<evidence type="ECO:0000256" key="9">
    <source>
        <dbReference type="RuleBase" id="RU004187"/>
    </source>
</evidence>
<dbReference type="Proteomes" id="UP000188320">
    <property type="component" value="Unassembled WGS sequence"/>
</dbReference>
<dbReference type="PANTHER" id="PTHR11353">
    <property type="entry name" value="CHAPERONIN"/>
    <property type="match status" value="1"/>
</dbReference>
<dbReference type="SUPFAM" id="SSF48592">
    <property type="entry name" value="GroEL equatorial domain-like"/>
    <property type="match status" value="1"/>
</dbReference>
<comment type="subunit">
    <text evidence="4">Component of the T-complex protein 1 (TCP1) complex.</text>
</comment>